<dbReference type="SMART" id="SM00530">
    <property type="entry name" value="HTH_XRE"/>
    <property type="match status" value="1"/>
</dbReference>
<name>A0A096H1N2_COMTE</name>
<dbReference type="Proteomes" id="UP000029553">
    <property type="component" value="Unassembled WGS sequence"/>
</dbReference>
<dbReference type="InterPro" id="IPR001387">
    <property type="entry name" value="Cro/C1-type_HTH"/>
</dbReference>
<dbReference type="InterPro" id="IPR010982">
    <property type="entry name" value="Lambda_DNA-bd_dom_sf"/>
</dbReference>
<proteinExistence type="predicted"/>
<dbReference type="Gene3D" id="1.10.260.40">
    <property type="entry name" value="lambda repressor-like DNA-binding domains"/>
    <property type="match status" value="1"/>
</dbReference>
<sequence length="106" mass="11417">MGARLRDERLRLELSQLAMAEACAVSRNTQSAWEKGDQTPNGAAFLAMTELGVDVLFVITGAKTNESESTLAPVERELLKAWRNGTPEGRAALEAVAKLAFLSPSN</sequence>
<dbReference type="Pfam" id="PF13560">
    <property type="entry name" value="HTH_31"/>
    <property type="match status" value="1"/>
</dbReference>
<evidence type="ECO:0000313" key="3">
    <source>
        <dbReference type="Proteomes" id="UP000029553"/>
    </source>
</evidence>
<dbReference type="PROSITE" id="PS50943">
    <property type="entry name" value="HTH_CROC1"/>
    <property type="match status" value="1"/>
</dbReference>
<dbReference type="EMBL" id="AWOR01000021">
    <property type="protein sequence ID" value="KGH31340.1"/>
    <property type="molecule type" value="Genomic_DNA"/>
</dbReference>
<dbReference type="CDD" id="cd00093">
    <property type="entry name" value="HTH_XRE"/>
    <property type="match status" value="1"/>
</dbReference>
<evidence type="ECO:0000313" key="2">
    <source>
        <dbReference type="EMBL" id="KGH31340.1"/>
    </source>
</evidence>
<dbReference type="SUPFAM" id="SSF47413">
    <property type="entry name" value="lambda repressor-like DNA-binding domains"/>
    <property type="match status" value="1"/>
</dbReference>
<organism evidence="2 3">
    <name type="scientific">Comamonas testosteroni</name>
    <name type="common">Pseudomonas testosteroni</name>
    <dbReference type="NCBI Taxonomy" id="285"/>
    <lineage>
        <taxon>Bacteria</taxon>
        <taxon>Pseudomonadati</taxon>
        <taxon>Pseudomonadota</taxon>
        <taxon>Betaproteobacteria</taxon>
        <taxon>Burkholderiales</taxon>
        <taxon>Comamonadaceae</taxon>
        <taxon>Comamonas</taxon>
    </lineage>
</organism>
<feature type="domain" description="HTH cro/C1-type" evidence="1">
    <location>
        <begin position="5"/>
        <end position="58"/>
    </location>
</feature>
<evidence type="ECO:0000259" key="1">
    <source>
        <dbReference type="PROSITE" id="PS50943"/>
    </source>
</evidence>
<accession>A0A096H1N2</accession>
<dbReference type="GO" id="GO:0003677">
    <property type="term" value="F:DNA binding"/>
    <property type="evidence" value="ECO:0007669"/>
    <property type="project" value="InterPro"/>
</dbReference>
<reference evidence="2 3" key="1">
    <citation type="submission" date="2013-09" db="EMBL/GenBank/DDBJ databases">
        <title>High correlation between genotypes and phenotypes of environmental bacteria Comamonas testosteroni strains.</title>
        <authorList>
            <person name="Liu L."/>
            <person name="Zhu W."/>
            <person name="Xia X."/>
            <person name="Xu B."/>
            <person name="Luo M."/>
            <person name="Wang G."/>
        </authorList>
    </citation>
    <scope>NUCLEOTIDE SEQUENCE [LARGE SCALE GENOMIC DNA]</scope>
    <source>
        <strain evidence="2 3">JL40</strain>
    </source>
</reference>
<gene>
    <name evidence="2" type="ORF">P353_05555</name>
</gene>
<comment type="caution">
    <text evidence="2">The sequence shown here is derived from an EMBL/GenBank/DDBJ whole genome shotgun (WGS) entry which is preliminary data.</text>
</comment>
<protein>
    <submittedName>
        <fullName evidence="2">XRE family transcriptional regulator</fullName>
    </submittedName>
</protein>
<dbReference type="AlphaFoldDB" id="A0A096H1N2"/>